<name>A0ACC0FXH5_9ERIC</name>
<evidence type="ECO:0000313" key="1">
    <source>
        <dbReference type="EMBL" id="KAI7993375.1"/>
    </source>
</evidence>
<organism evidence="1 2">
    <name type="scientific">Camellia lanceoleosa</name>
    <dbReference type="NCBI Taxonomy" id="1840588"/>
    <lineage>
        <taxon>Eukaryota</taxon>
        <taxon>Viridiplantae</taxon>
        <taxon>Streptophyta</taxon>
        <taxon>Embryophyta</taxon>
        <taxon>Tracheophyta</taxon>
        <taxon>Spermatophyta</taxon>
        <taxon>Magnoliopsida</taxon>
        <taxon>eudicotyledons</taxon>
        <taxon>Gunneridae</taxon>
        <taxon>Pentapetalae</taxon>
        <taxon>asterids</taxon>
        <taxon>Ericales</taxon>
        <taxon>Theaceae</taxon>
        <taxon>Camellia</taxon>
    </lineage>
</organism>
<protein>
    <submittedName>
        <fullName evidence="1">CLAVATA3/ESR (CLE)-related protein 25</fullName>
    </submittedName>
</protein>
<evidence type="ECO:0000313" key="2">
    <source>
        <dbReference type="Proteomes" id="UP001060215"/>
    </source>
</evidence>
<comment type="caution">
    <text evidence="1">The sequence shown here is derived from an EMBL/GenBank/DDBJ whole genome shotgun (WGS) entry which is preliminary data.</text>
</comment>
<proteinExistence type="predicted"/>
<sequence length="90" mass="9870">MVSKALFAALALAGFFWLLLVGILETGGTGATTRLNLQKAGSLKHMEMLEGREKEKPVDLNYMSKRRIPNGPDPIHNRRAGNSRRPPGQA</sequence>
<gene>
    <name evidence="1" type="ORF">LOK49_LG11G01353</name>
</gene>
<dbReference type="Proteomes" id="UP001060215">
    <property type="component" value="Chromosome 12"/>
</dbReference>
<accession>A0ACC0FXH5</accession>
<dbReference type="EMBL" id="CM045769">
    <property type="protein sequence ID" value="KAI7993375.1"/>
    <property type="molecule type" value="Genomic_DNA"/>
</dbReference>
<keyword evidence="2" id="KW-1185">Reference proteome</keyword>
<reference evidence="1 2" key="1">
    <citation type="journal article" date="2022" name="Plant J.">
        <title>Chromosome-level genome of Camellia lanceoleosa provides a valuable resource for understanding genome evolution and self-incompatibility.</title>
        <authorList>
            <person name="Gong W."/>
            <person name="Xiao S."/>
            <person name="Wang L."/>
            <person name="Liao Z."/>
            <person name="Chang Y."/>
            <person name="Mo W."/>
            <person name="Hu G."/>
            <person name="Li W."/>
            <person name="Zhao G."/>
            <person name="Zhu H."/>
            <person name="Hu X."/>
            <person name="Ji K."/>
            <person name="Xiang X."/>
            <person name="Song Q."/>
            <person name="Yuan D."/>
            <person name="Jin S."/>
            <person name="Zhang L."/>
        </authorList>
    </citation>
    <scope>NUCLEOTIDE SEQUENCE [LARGE SCALE GENOMIC DNA]</scope>
    <source>
        <strain evidence="1">SQ_2022a</strain>
    </source>
</reference>